<protein>
    <submittedName>
        <fullName evidence="1">Uncharacterized protein</fullName>
    </submittedName>
</protein>
<dbReference type="AlphaFoldDB" id="A0A0A9GDJ7"/>
<dbReference type="EMBL" id="GBRH01174761">
    <property type="protein sequence ID" value="JAE23135.1"/>
    <property type="molecule type" value="Transcribed_RNA"/>
</dbReference>
<sequence length="94" mass="10767">MDLRGRGEGTGELPLHHDRWLEQVEIELRAQALVPLQIIEAKRSFQEAKRSFRAVAIEHVAGDVMSATRSRPKAQLVYRRSRNHHRSCSLLLGE</sequence>
<evidence type="ECO:0000313" key="1">
    <source>
        <dbReference type="EMBL" id="JAE23135.1"/>
    </source>
</evidence>
<reference evidence="1" key="1">
    <citation type="submission" date="2014-09" db="EMBL/GenBank/DDBJ databases">
        <authorList>
            <person name="Magalhaes I.L.F."/>
            <person name="Oliveira U."/>
            <person name="Santos F.R."/>
            <person name="Vidigal T.H.D.A."/>
            <person name="Brescovit A.D."/>
            <person name="Santos A.J."/>
        </authorList>
    </citation>
    <scope>NUCLEOTIDE SEQUENCE</scope>
    <source>
        <tissue evidence="1">Shoot tissue taken approximately 20 cm above the soil surface</tissue>
    </source>
</reference>
<proteinExistence type="predicted"/>
<organism evidence="1">
    <name type="scientific">Arundo donax</name>
    <name type="common">Giant reed</name>
    <name type="synonym">Donax arundinaceus</name>
    <dbReference type="NCBI Taxonomy" id="35708"/>
    <lineage>
        <taxon>Eukaryota</taxon>
        <taxon>Viridiplantae</taxon>
        <taxon>Streptophyta</taxon>
        <taxon>Embryophyta</taxon>
        <taxon>Tracheophyta</taxon>
        <taxon>Spermatophyta</taxon>
        <taxon>Magnoliopsida</taxon>
        <taxon>Liliopsida</taxon>
        <taxon>Poales</taxon>
        <taxon>Poaceae</taxon>
        <taxon>PACMAD clade</taxon>
        <taxon>Arundinoideae</taxon>
        <taxon>Arundineae</taxon>
        <taxon>Arundo</taxon>
    </lineage>
</organism>
<accession>A0A0A9GDJ7</accession>
<reference evidence="1" key="2">
    <citation type="journal article" date="2015" name="Data Brief">
        <title>Shoot transcriptome of the giant reed, Arundo donax.</title>
        <authorList>
            <person name="Barrero R.A."/>
            <person name="Guerrero F.D."/>
            <person name="Moolhuijzen P."/>
            <person name="Goolsby J.A."/>
            <person name="Tidwell J."/>
            <person name="Bellgard S.E."/>
            <person name="Bellgard M.I."/>
        </authorList>
    </citation>
    <scope>NUCLEOTIDE SEQUENCE</scope>
    <source>
        <tissue evidence="1">Shoot tissue taken approximately 20 cm above the soil surface</tissue>
    </source>
</reference>
<name>A0A0A9GDJ7_ARUDO</name>